<accession>A0ABV1A5H9</accession>
<keyword evidence="8" id="KW-1185">Reference proteome</keyword>
<feature type="coiled-coil region" evidence="5">
    <location>
        <begin position="1897"/>
        <end position="1924"/>
    </location>
</feature>
<feature type="compositionally biased region" description="Basic and acidic residues" evidence="6">
    <location>
        <begin position="779"/>
        <end position="795"/>
    </location>
</feature>
<feature type="compositionally biased region" description="Polar residues" evidence="6">
    <location>
        <begin position="796"/>
        <end position="805"/>
    </location>
</feature>
<keyword evidence="5" id="KW-0175">Coiled coil</keyword>
<evidence type="ECO:0000256" key="3">
    <source>
        <dbReference type="ARBA" id="ARBA00022737"/>
    </source>
</evidence>
<comment type="caution">
    <text evidence="7">The sequence shown here is derived from an EMBL/GenBank/DDBJ whole genome shotgun (WGS) entry which is preliminary data.</text>
</comment>
<dbReference type="InterPro" id="IPR018159">
    <property type="entry name" value="Spectrin/alpha-actinin"/>
</dbReference>
<reference evidence="7 8" key="1">
    <citation type="submission" date="2021-06" db="EMBL/GenBank/DDBJ databases">
        <authorList>
            <person name="Palmer J.M."/>
        </authorList>
    </citation>
    <scope>NUCLEOTIDE SEQUENCE [LARGE SCALE GENOMIC DNA]</scope>
    <source>
        <strain evidence="7 8">AS_MEX2019</strain>
        <tissue evidence="7">Muscle</tissue>
    </source>
</reference>
<comment type="subcellular location">
    <subcellularLocation>
        <location evidence="1">Endomembrane system</location>
    </subcellularLocation>
</comment>
<feature type="compositionally biased region" description="Basic and acidic residues" evidence="6">
    <location>
        <begin position="2897"/>
        <end position="2907"/>
    </location>
</feature>
<feature type="non-terminal residue" evidence="7">
    <location>
        <position position="1"/>
    </location>
</feature>
<feature type="region of interest" description="Disordered" evidence="6">
    <location>
        <begin position="2896"/>
        <end position="2960"/>
    </location>
</feature>
<sequence>VVETQMRKKIEQLKELFLESEDVYKQMVATMGQITERMTESLNSLQKIQESLHSLSGPDVATVLTKLKELCQQLHTEDEQVHRLLEDVQVLASIASPGSLQSLSVSGIQLEEKVRNTHQLFSEVEEQTERNIRHLDTLQTEKQQLEKWLHEAAENALKVKDCTLLQEEALHQRGRTELVSELVSSLRSSNLQQSVLLEQSCELVEQYQNFYTNIGGGSEEVTSSLRKDFEGFQSLVKSIQSWIEDLRQNVDLSLGESSEIRTSAERQLHRAQAVLNTTTEAEDHLEELRVTGDTLSQRLLHREDLKQEVQVKIQKTEEQWKNLLELVQPYYRALQDDVEVTSLFLTSRQEACYRVEELQHQAEQLPSLFPWPGTAERAQACLLARQLQTESDTLKVTLINLDKRRMDLAEKTRNAIWKDASWDELDTHWSALMAEVKGLCNNLEKGLSNEEHFDQLLQDCHHHLTTLHERMTACQTQKDNSASLNPDAAALEALLKQVAEVEKDLIALETVRDSLAGDSTAEAQARLSEQVSDLQNHKRAIECGIKEQLASLLQNEGLQQVRKEASLLLTDLSEFAKDVEELFVLADVCQLTQQWCAVQECDKQMTELDIRVKDLQRMRETQEMLPADATFAVSAVVKNFLSLRSVFNQKKQGCVEVTAETVGGLIGDLQQWIQTVQVQTSSSSQAALDKGYQLQQALCDVLAQQSILINCLGEEATTTLVKSASEVLRESQRASDSISKHLVCHNQMQTNMPNRAGTANSNSDVRARDAWDPISSTATDKKDSDSHQEGKKSENQETLSMSTKPQTCLLQASKDETDTTKPNQEDISFRCTTGRIMEVNKEDAFCAESLDALGSKVPQSASGEIDRQTSIESKDENGTQSSLHEIVSGNTTKTFISNSINTEALHRDCSSALVLDLSDSDNPKEVSKLPSVTSLKESTEATIPAINVPNLLVTQSERFDALNENLSERTTQVFTVEPVVEREKTQQLENTGAYNPDVLRCNQEEELTEFLEKATRFSTVSAHPESDKTPMESCITAAQPETFKAGTDATEQDEHSRQVRGSPDKVFTVVLELQSWDIQQSGYIGASRPDGFRWSQEAQHDNTKLEETSNTGFPEMKSRFSPTLGSPDLHEKESDSESTPLVFEHAEEKGLSGQSESKENQTTHIINNGEALTLSKSCCTDTKCQVSVEHSAEMTFPVSKTEVTICQSGGKTESPVLCPAEDSVPNPDETETVKLIVATDEKQLTTAHTMNIGAAGEGAAQGGANDSGCTDGKHYTITAGQENASLLNEEKKWRQNRVLKETVLPLEKPQNQDIMEPERTTPGLPCDPGAEDLTDGPPGTYNYRSSLQESLCEIQGLVEQSSLIKRTPHMDLKCYLKSFPGDADIRLERTVQHILAFRYQPARLNAAAMAKQLEEAQEYRRSVQEQVAAIQSNTTTNSDPNTLERAEGEWSSALLDASATVQVKAAQLDQVKKYHMQKKITRVFLEVIRAEKEKMSLSALGSTSIQTEKLHTLLQTMEQKKSMIDDLHRLSSQLSVHLSDVESSGVLLAQLGDIQEEWRLLKGSIKRAYQQASNSANQSKLVLKEAGELKAKLQALLKFETANINSLDLVSLTADLKVYNQLYLHLQSQANALTRFSLGQKEKDAIEENLYALKTLLGVTKENFGSLVESCGSGSTSEINKQLQDLIVLTKQAENQFFGGKKLSVFPEQSCLQMAEMRKFHMETLPRRSKLQMQVAELKNKVTKMEKEDHEVLKTIHLYETVADTLDYILETMKKGLDERKKVLCEFASLEGWVAEMHVKRDSCIHLENAAKADLSKLEHFLKHHQSATVEFENQLKLVDALSESCTKLAAELSPGEGRYLVNRLSGLWADVDGLLAHKKATCWELEEIIHERTSSNEELSTIQANLEQTCADLEKQKFHLTKETLSIITHLEHILIKHQWEVQELQHCQEDQRNSVLCSIGELQDKCKVLRKNAVEQDRYLYLIGQMEGSMDIAKRQIQEAKKQSVSMAERFKLCQTLLVELALVNTQCQEAAAQLEAIADELHPSELNSEREMLHHMVTTFNTLGHSVTNDIKDLEAKMLPGLQFTFELPALMELLQRAKGKLGEAKQVKPEEKAIDNAMLQCWVIRRNVEAGMRVLEGLAQKESVNLEDHSELYSLRDAVIEECHSWTVSLSQARESLKDYQWAVQGAIGFLHNAEATFLSAPGGFLDCTQEQRQTHQALEVLEDGFQAHICHLMERVPQQRCLSWPETELLHINILGQLLVGRAVLEAQAKLRLECLQRCGLRQKTHKKWYEDIKQEVLQSEAKLSECASEQVASYDECVSQQKRAKVLTKNLQNLAGKMVDLKAGCPMQGCGVGKDGELGALWRRWTSLRRGVGLLLTHTEQKGEEWKDITTSIEESYSYLASLQAELPDSSNVNFSQKEPQEILTQVEQHQAALEQEQQALFSLGLRLEHALGFSFSQDSISPEPTRKALEKIEESIRSLKERNLLLMAAAEEEKKEREQVQKRIQDVENNLFAILPELEMSSNPGKKQELQENFFSLKSQLKHIMDSLESRYAEIPSDISSKMQNVEQSVQKAEEMLLEWDNPVRKLSRRARELGSGLERVKALIEQRSPTITESQHVLKCVWDELDEWHSRLMLLESEVQDLAEDQPNEAQLLMDQLTEPLQLYQNASRMAENRTTFLSKIPACLQEFEDISHRASCWLDEAQSWLSAPCMFTTAKSLHNHVKYLQVVLDDSERIRHTLKVYKSVLEEISVVCDVSTQEERLDQRDQQVKEMQQIITEPLDQLQEAFGLVDMVETDIKAMEKNVSQIRTILDSQENADITQAEKLYHCEEILIQIRSMQKRLEDLETWKGEIHLPEGAENLVVLSKASLLVEQLDELEQITREQMSLLENKREEEKPENLDIISVSNSPEEMQSLENPGHRRFSQEPFEVSCSEEEEDEGDESCHSSSSDTLTCSIPEDLVETINLLDEQREDMSELKPQKIVKEAESKGHQGENCSEEPGNSISCVKPELDDSFGSQNTGPGSPKLGFKADACQTFSFETVTDDDIDDKHVTAAAAAQQEPSKQEIFDIKPQISSTVLEAVVGDTRLIPSRPITPFCTKKASDELIEEEDKHLSLSSVNLSHQDAFNRLKEQKEVSPSSFSGLTGSQKPGEIPKAAIGSPGHEDDDVENQRWSLLCIYISKKLHSLRKILEEQQNMISTQDGGKRKKVPEESSVPTGFASSVLQQIHDTIAMLRQMLYEVKSSGSSHPGVKKKLYEAVQRVLLCVDSSSDLLTHDETIEEDPQLRLLQQECLSAQLVTLAELVAKVEAQIKPDLLMEESDPQSCLTSLQDYLHTVQILFTSSHNQLIEHSGLQHQTLPSNIPFLLDAFDTGQCEIFPNLKGALTLECALGRYLRPSSGEKDELQHASQSLLQGIALLLKEGEESLTENWTSHIPNRGTLQNILCRRKKLLQVLRSQLAFLQYVFQHEPNALKSQEDEWVHLEVRTKALQQRILEEVVASQKKLQDWIHWDHLCGQLGKVLDESEAFISSGEPEGDDDKETVERRLHACKQALLQLDESRTVLGTLLDHRAVLQAEPWFGASVRQAGGALELRWKGAYRRTEQEVLRLRNIQESRARFQTDFTLVSERLLGANKHLKTFSNLAESSDLNQESVQRRLVELLDLSLELEATFAHRQSVSNEAARLLHLMEVDCPGLRGQVSQLEASCSRLTSDLSSMLEHQMQRLLAAQPPVKLLSELENWLKQMETQLTQDKERLLKAKNAAAMAEILQHCRVLRTAVDNCQQVLDLMSQPGPKMVEAEVQAYRLERTTFAENLGRIRLQWLLLQRELDSQIHEVEHIYQTCAERERHLQRLHNWTEQQKKRLIQWRQPASQTLARSALLEVEGDVRRIQEVSAALQELKKVRVHYEKEEKLLCDVIFSDEAESVRNACGDLYQQMEDLRPALQQNVEKWTCFQRALRDFTLYTTRVRCALQHQQEPLFSPQQAEVYSDFLQDLQAKVEAEEEQFSKAVDKSYKRLVETLHDGSAQPLSDQIEAQRTGWKDTLREIREENKKIREIFSLWHEYANLSDGFSLRLQHLWNEWEELSSSSCGNDTEASVCSLKRLQDDAEELQNNAGDVLAASKGLLGRLQPLSANLIKSEARLLTRDILLLNQAISGTKKNLEEDLKQESCDTCDADTLKQVLLEHSDMIPSLVDIKAINNEEMERVQLLNRQLVETVTQATDENKVLHNKLQSSLDFQEKYEKLKSIQENLEQESLCRKALSYSNLQEMLSDHQKLQAEVINGHQLLQGLLCDAIKSMEKETGEKRSELMVQVTYLKKSWSNSVALATYNWTLTKEHLQQWRIYHCGLKSLKKLFREVDPFLPPTGPCLYTVRQLQNCTHVNQLIEDAISLHSSVYTQTVETGKHLCENVIESESQHQLQSELQDLQKVWERTTLLQRRNKDLVKTSVQMWSQSQEATLNILSGLDKVSHLLAQRPVETEEEAHIQETELSLQCLSGGLRELATMRTDLSQYVAASDSALLDQQLELLHVQWEELCMKVSLRRQEIADRLNAWTIFNDKKKEFCDWLTQMENKVCHSTDLSIEEMVEKLKKDCMEEINLFSENKSHLKQLGEQLLLASDEAKQTQVCGSLQEVNQRWHNLFQHIEAR</sequence>
<feature type="region of interest" description="Disordered" evidence="6">
    <location>
        <begin position="857"/>
        <end position="882"/>
    </location>
</feature>
<organism evidence="7 8">
    <name type="scientific">Ameca splendens</name>
    <dbReference type="NCBI Taxonomy" id="208324"/>
    <lineage>
        <taxon>Eukaryota</taxon>
        <taxon>Metazoa</taxon>
        <taxon>Chordata</taxon>
        <taxon>Craniata</taxon>
        <taxon>Vertebrata</taxon>
        <taxon>Euteleostomi</taxon>
        <taxon>Actinopterygii</taxon>
        <taxon>Neopterygii</taxon>
        <taxon>Teleostei</taxon>
        <taxon>Neoteleostei</taxon>
        <taxon>Acanthomorphata</taxon>
        <taxon>Ovalentaria</taxon>
        <taxon>Atherinomorphae</taxon>
        <taxon>Cyprinodontiformes</taxon>
        <taxon>Goodeidae</taxon>
        <taxon>Ameca</taxon>
    </lineage>
</organism>
<feature type="coiled-coil region" evidence="5">
    <location>
        <begin position="1985"/>
        <end position="2012"/>
    </location>
</feature>
<feature type="compositionally biased region" description="Basic and acidic residues" evidence="6">
    <location>
        <begin position="864"/>
        <end position="877"/>
    </location>
</feature>
<feature type="compositionally biased region" description="Polar residues" evidence="6">
    <location>
        <begin position="3144"/>
        <end position="3156"/>
    </location>
</feature>
<dbReference type="PANTHER" id="PTHR14514">
    <property type="entry name" value="PKA ANCHORING PROTEIN"/>
    <property type="match status" value="1"/>
</dbReference>
<dbReference type="SUPFAM" id="SSF46966">
    <property type="entry name" value="Spectrin repeat"/>
    <property type="match status" value="4"/>
</dbReference>
<dbReference type="SMART" id="SM00150">
    <property type="entry name" value="SPEC"/>
    <property type="match status" value="4"/>
</dbReference>
<dbReference type="PANTHER" id="PTHR14514:SF7">
    <property type="entry name" value="KASH DOMAIN-CONTAINING PROTEIN"/>
    <property type="match status" value="1"/>
</dbReference>
<keyword evidence="2" id="KW-0597">Phosphoprotein</keyword>
<feature type="coiled-coil region" evidence="5">
    <location>
        <begin position="3992"/>
        <end position="4019"/>
    </location>
</feature>
<proteinExistence type="predicted"/>
<feature type="compositionally biased region" description="Polar residues" evidence="6">
    <location>
        <begin position="2912"/>
        <end position="2924"/>
    </location>
</feature>
<evidence type="ECO:0000256" key="2">
    <source>
        <dbReference type="ARBA" id="ARBA00022553"/>
    </source>
</evidence>
<evidence type="ECO:0008006" key="9">
    <source>
        <dbReference type="Google" id="ProtNLM"/>
    </source>
</evidence>
<protein>
    <recommendedName>
        <fullName evidence="9">KASH domain-containing protein</fullName>
    </recommendedName>
</protein>
<feature type="region of interest" description="Disordered" evidence="6">
    <location>
        <begin position="775"/>
        <end position="805"/>
    </location>
</feature>
<feature type="coiled-coil region" evidence="5">
    <location>
        <begin position="3742"/>
        <end position="3769"/>
    </location>
</feature>
<name>A0ABV1A5H9_9TELE</name>
<evidence type="ECO:0000256" key="6">
    <source>
        <dbReference type="SAM" id="MobiDB-lite"/>
    </source>
</evidence>
<feature type="region of interest" description="Disordered" evidence="6">
    <location>
        <begin position="1097"/>
        <end position="1160"/>
    </location>
</feature>
<feature type="coiled-coil region" evidence="5">
    <location>
        <begin position="4101"/>
        <end position="4128"/>
    </location>
</feature>
<keyword evidence="3" id="KW-0677">Repeat</keyword>
<feature type="region of interest" description="Disordered" evidence="6">
    <location>
        <begin position="3139"/>
        <end position="3174"/>
    </location>
</feature>
<feature type="coiled-coil region" evidence="5">
    <location>
        <begin position="1406"/>
        <end position="1433"/>
    </location>
</feature>
<evidence type="ECO:0000256" key="4">
    <source>
        <dbReference type="ARBA" id="ARBA00023136"/>
    </source>
</evidence>
<gene>
    <name evidence="7" type="ORF">AMECASPLE_002839</name>
</gene>
<dbReference type="Gene3D" id="1.20.58.60">
    <property type="match status" value="2"/>
</dbReference>
<feature type="compositionally biased region" description="Basic and acidic residues" evidence="6">
    <location>
        <begin position="1144"/>
        <end position="1160"/>
    </location>
</feature>
<keyword evidence="4" id="KW-0472">Membrane</keyword>
<evidence type="ECO:0000256" key="1">
    <source>
        <dbReference type="ARBA" id="ARBA00004308"/>
    </source>
</evidence>
<feature type="compositionally biased region" description="Basic and acidic residues" evidence="6">
    <location>
        <begin position="1098"/>
        <end position="1107"/>
    </location>
</feature>
<feature type="compositionally biased region" description="Acidic residues" evidence="6">
    <location>
        <begin position="2940"/>
        <end position="2949"/>
    </location>
</feature>
<dbReference type="EMBL" id="JAHRIP010084746">
    <property type="protein sequence ID" value="MEQ2313511.1"/>
    <property type="molecule type" value="Genomic_DNA"/>
</dbReference>
<evidence type="ECO:0000313" key="7">
    <source>
        <dbReference type="EMBL" id="MEQ2313511.1"/>
    </source>
</evidence>
<evidence type="ECO:0000313" key="8">
    <source>
        <dbReference type="Proteomes" id="UP001469553"/>
    </source>
</evidence>
<feature type="coiled-coil region" evidence="5">
    <location>
        <begin position="2476"/>
        <end position="2517"/>
    </location>
</feature>
<evidence type="ECO:0000256" key="5">
    <source>
        <dbReference type="SAM" id="Coils"/>
    </source>
</evidence>
<dbReference type="Proteomes" id="UP001469553">
    <property type="component" value="Unassembled WGS sequence"/>
</dbReference>
<feature type="region of interest" description="Disordered" evidence="6">
    <location>
        <begin position="2993"/>
        <end position="3035"/>
    </location>
</feature>